<feature type="transmembrane region" description="Helical" evidence="2">
    <location>
        <begin position="12"/>
        <end position="32"/>
    </location>
</feature>
<evidence type="ECO:0000313" key="4">
    <source>
        <dbReference type="EMBL" id="EHM88077.1"/>
    </source>
</evidence>
<sequence length="279" mass="29298">MIRHGRTKKLRLALVGALVVILVLVGALIWALTDDDAVKAASGAATPGTSGSSQAAPNQTGSNQAGSNQAGRSDASSGSTSSTTGSQSSTAPNGKVNTWGSVCGLAGSELKPTSQVNMPAMRSSLFVDSTYYYYNNLTGPGKRADGDLPTCYAHSSEGAILAATNFQALAGGGRRLIDLVKATTYEDDDQKRLLAKGKDSSENPTTVQTVGYSIQVIDENNVVVRLAIRIPKYPYILSQSTFTLIWDKGDWKIKIGPKGPLDITVISSVENAGMVPWVN</sequence>
<name>G9PG66_9ACTO</name>
<keyword evidence="2" id="KW-1133">Transmembrane helix</keyword>
<evidence type="ECO:0000313" key="5">
    <source>
        <dbReference type="Proteomes" id="UP000003822"/>
    </source>
</evidence>
<keyword evidence="2" id="KW-0812">Transmembrane</keyword>
<dbReference type="Proteomes" id="UP000003822">
    <property type="component" value="Unassembled WGS sequence"/>
</dbReference>
<keyword evidence="5" id="KW-1185">Reference proteome</keyword>
<evidence type="ECO:0000256" key="2">
    <source>
        <dbReference type="SAM" id="Phobius"/>
    </source>
</evidence>
<dbReference type="AlphaFoldDB" id="G9PG66"/>
<organism evidence="4 5">
    <name type="scientific">Actinomyces graevenitzii C83</name>
    <dbReference type="NCBI Taxonomy" id="435830"/>
    <lineage>
        <taxon>Bacteria</taxon>
        <taxon>Bacillati</taxon>
        <taxon>Actinomycetota</taxon>
        <taxon>Actinomycetes</taxon>
        <taxon>Actinomycetales</taxon>
        <taxon>Actinomycetaceae</taxon>
        <taxon>Actinomyces</taxon>
    </lineage>
</organism>
<dbReference type="InterPro" id="IPR058488">
    <property type="entry name" value="DUF8175"/>
</dbReference>
<dbReference type="eggNOG" id="ENOG5032XT9">
    <property type="taxonomic scope" value="Bacteria"/>
</dbReference>
<accession>G9PG66</accession>
<keyword evidence="2" id="KW-0472">Membrane</keyword>
<proteinExistence type="predicted"/>
<dbReference type="PATRIC" id="fig|435830.3.peg.1147"/>
<protein>
    <recommendedName>
        <fullName evidence="3">DUF8175 domain-containing protein</fullName>
    </recommendedName>
</protein>
<feature type="compositionally biased region" description="Low complexity" evidence="1">
    <location>
        <begin position="76"/>
        <end position="90"/>
    </location>
</feature>
<dbReference type="Pfam" id="PF26526">
    <property type="entry name" value="DUF8175"/>
    <property type="match status" value="1"/>
</dbReference>
<dbReference type="EMBL" id="ACRN01000008">
    <property type="protein sequence ID" value="EHM88077.1"/>
    <property type="molecule type" value="Genomic_DNA"/>
</dbReference>
<feature type="domain" description="DUF8175" evidence="3">
    <location>
        <begin position="96"/>
        <end position="270"/>
    </location>
</feature>
<feature type="compositionally biased region" description="Low complexity" evidence="1">
    <location>
        <begin position="41"/>
        <end position="56"/>
    </location>
</feature>
<comment type="caution">
    <text evidence="4">The sequence shown here is derived from an EMBL/GenBank/DDBJ whole genome shotgun (WGS) entry which is preliminary data.</text>
</comment>
<feature type="region of interest" description="Disordered" evidence="1">
    <location>
        <begin position="41"/>
        <end position="95"/>
    </location>
</feature>
<evidence type="ECO:0000259" key="3">
    <source>
        <dbReference type="Pfam" id="PF26526"/>
    </source>
</evidence>
<reference evidence="4 5" key="1">
    <citation type="submission" date="2011-10" db="EMBL/GenBank/DDBJ databases">
        <title>The Genome Sequence of Actinomyces graevenitzii C83.</title>
        <authorList>
            <consortium name="The Broad Institute Genome Sequencing Platform"/>
            <consortium name="The Broad Institute Genome Sequencing Center for Infectious Disease"/>
            <person name="Earl A."/>
            <person name="Ward D."/>
            <person name="Feldgarden M."/>
            <person name="Gevers D."/>
            <person name="Sibley C.D."/>
            <person name="Field T.R."/>
            <person name="Grinwis M."/>
            <person name="Eshaghurshan C.S."/>
            <person name="Surette M.G."/>
            <person name="Young S.K."/>
            <person name="Zeng Q."/>
            <person name="Gargeya S."/>
            <person name="Fitzgerald M."/>
            <person name="Haas B."/>
            <person name="Abouelleil A."/>
            <person name="Alvarado L."/>
            <person name="Arachchi H.M."/>
            <person name="Berlin A."/>
            <person name="Brown A."/>
            <person name="Chapman S.B."/>
            <person name="Chen Z."/>
            <person name="Dunbar C."/>
            <person name="Freedman E."/>
            <person name="Gearin G."/>
            <person name="Goldberg J."/>
            <person name="Griggs A."/>
            <person name="Gujja S."/>
            <person name="Heiman D."/>
            <person name="Howarth C."/>
            <person name="Larson L."/>
            <person name="Lui A."/>
            <person name="MacDonald P.J.P."/>
            <person name="Montmayeur A."/>
            <person name="Murphy C."/>
            <person name="Neiman D."/>
            <person name="Pearson M."/>
            <person name="Priest M."/>
            <person name="Roberts A."/>
            <person name="Saif S."/>
            <person name="Shea T."/>
            <person name="Shenoy N."/>
            <person name="Sisk P."/>
            <person name="Stolte C."/>
            <person name="Sykes S."/>
            <person name="Wortman J."/>
            <person name="Nusbaum C."/>
            <person name="Birren B."/>
        </authorList>
    </citation>
    <scope>NUCLEOTIDE SEQUENCE [LARGE SCALE GENOMIC DNA]</scope>
    <source>
        <strain evidence="4 5">C83</strain>
    </source>
</reference>
<evidence type="ECO:0000256" key="1">
    <source>
        <dbReference type="SAM" id="MobiDB-lite"/>
    </source>
</evidence>
<dbReference type="HOGENOM" id="CLU_996163_0_0_11"/>
<feature type="compositionally biased region" description="Polar residues" evidence="1">
    <location>
        <begin position="57"/>
        <end position="75"/>
    </location>
</feature>
<gene>
    <name evidence="4" type="ORF">HMPREF0045_01188</name>
</gene>